<dbReference type="SUPFAM" id="SSF56176">
    <property type="entry name" value="FAD-binding/transporter-associated domain-like"/>
    <property type="match status" value="1"/>
</dbReference>
<feature type="transmembrane region" description="Helical" evidence="8">
    <location>
        <begin position="128"/>
        <end position="147"/>
    </location>
</feature>
<evidence type="ECO:0000313" key="10">
    <source>
        <dbReference type="EMBL" id="AYD48532.1"/>
    </source>
</evidence>
<dbReference type="CDD" id="cd04590">
    <property type="entry name" value="CBS_pair_CorC_HlyC_assoc"/>
    <property type="match status" value="1"/>
</dbReference>
<organism evidence="10 11">
    <name type="scientific">Arachidicoccus soli</name>
    <dbReference type="NCBI Taxonomy" id="2341117"/>
    <lineage>
        <taxon>Bacteria</taxon>
        <taxon>Pseudomonadati</taxon>
        <taxon>Bacteroidota</taxon>
        <taxon>Chitinophagia</taxon>
        <taxon>Chitinophagales</taxon>
        <taxon>Chitinophagaceae</taxon>
        <taxon>Arachidicoccus</taxon>
    </lineage>
</organism>
<dbReference type="KEGG" id="ark:D6B99_13515"/>
<feature type="transmembrane region" description="Helical" evidence="8">
    <location>
        <begin position="97"/>
        <end position="116"/>
    </location>
</feature>
<dbReference type="Pfam" id="PF01595">
    <property type="entry name" value="CNNM"/>
    <property type="match status" value="1"/>
</dbReference>
<keyword evidence="3" id="KW-0677">Repeat</keyword>
<dbReference type="PANTHER" id="PTHR22777">
    <property type="entry name" value="HEMOLYSIN-RELATED"/>
    <property type="match status" value="1"/>
</dbReference>
<evidence type="ECO:0000256" key="6">
    <source>
        <dbReference type="ARBA" id="ARBA00023136"/>
    </source>
</evidence>
<keyword evidence="4 8" id="KW-1133">Transmembrane helix</keyword>
<keyword evidence="6 8" id="KW-0472">Membrane</keyword>
<evidence type="ECO:0000256" key="5">
    <source>
        <dbReference type="ARBA" id="ARBA00023122"/>
    </source>
</evidence>
<dbReference type="InterPro" id="IPR036318">
    <property type="entry name" value="FAD-bd_PCMH-like_sf"/>
</dbReference>
<dbReference type="PROSITE" id="PS51371">
    <property type="entry name" value="CBS"/>
    <property type="match status" value="1"/>
</dbReference>
<evidence type="ECO:0000256" key="3">
    <source>
        <dbReference type="ARBA" id="ARBA00022737"/>
    </source>
</evidence>
<dbReference type="Pfam" id="PF03471">
    <property type="entry name" value="CorC_HlyC"/>
    <property type="match status" value="1"/>
</dbReference>
<dbReference type="InterPro" id="IPR005170">
    <property type="entry name" value="Transptr-assoc_dom"/>
</dbReference>
<evidence type="ECO:0000313" key="11">
    <source>
        <dbReference type="Proteomes" id="UP000266118"/>
    </source>
</evidence>
<name>A0A386HS67_9BACT</name>
<dbReference type="AlphaFoldDB" id="A0A386HS67"/>
<dbReference type="InterPro" id="IPR046342">
    <property type="entry name" value="CBS_dom_sf"/>
</dbReference>
<evidence type="ECO:0000256" key="4">
    <source>
        <dbReference type="ARBA" id="ARBA00022989"/>
    </source>
</evidence>
<dbReference type="InterPro" id="IPR000644">
    <property type="entry name" value="CBS_dom"/>
</dbReference>
<dbReference type="SUPFAM" id="SSF54631">
    <property type="entry name" value="CBS-domain pair"/>
    <property type="match status" value="1"/>
</dbReference>
<feature type="transmembrane region" description="Helical" evidence="8">
    <location>
        <begin position="6"/>
        <end position="30"/>
    </location>
</feature>
<evidence type="ECO:0000256" key="7">
    <source>
        <dbReference type="PROSITE-ProRule" id="PRU00703"/>
    </source>
</evidence>
<dbReference type="OrthoDB" id="9798188at2"/>
<dbReference type="GO" id="GO:0005886">
    <property type="term" value="C:plasma membrane"/>
    <property type="evidence" value="ECO:0007669"/>
    <property type="project" value="TreeGrafter"/>
</dbReference>
<dbReference type="InterPro" id="IPR016169">
    <property type="entry name" value="FAD-bd_PCMH_sub2"/>
</dbReference>
<dbReference type="Gene3D" id="3.30.465.10">
    <property type="match status" value="1"/>
</dbReference>
<proteinExistence type="predicted"/>
<accession>A0A386HS67</accession>
<dbReference type="PANTHER" id="PTHR22777:SF17">
    <property type="entry name" value="UPF0053 PROTEIN SLL0260"/>
    <property type="match status" value="1"/>
</dbReference>
<reference evidence="10 11" key="1">
    <citation type="submission" date="2018-09" db="EMBL/GenBank/DDBJ databases">
        <title>Arachidicoccus sp. nov., a bacterium isolated from soil.</title>
        <authorList>
            <person name="Weon H.-Y."/>
            <person name="Kwon S.-W."/>
            <person name="Lee S.A."/>
        </authorList>
    </citation>
    <scope>NUCLEOTIDE SEQUENCE [LARGE SCALE GENOMIC DNA]</scope>
    <source>
        <strain evidence="10 11">KIS59-12</strain>
    </source>
</reference>
<evidence type="ECO:0000256" key="2">
    <source>
        <dbReference type="ARBA" id="ARBA00022692"/>
    </source>
</evidence>
<evidence type="ECO:0000256" key="8">
    <source>
        <dbReference type="SAM" id="Phobius"/>
    </source>
</evidence>
<dbReference type="Proteomes" id="UP000266118">
    <property type="component" value="Chromosome"/>
</dbReference>
<keyword evidence="2 8" id="KW-0812">Transmembrane</keyword>
<evidence type="ECO:0000256" key="1">
    <source>
        <dbReference type="ARBA" id="ARBA00004141"/>
    </source>
</evidence>
<comment type="subcellular location">
    <subcellularLocation>
        <location evidence="1">Membrane</location>
        <topology evidence="1">Multi-pass membrane protein</topology>
    </subcellularLocation>
</comment>
<dbReference type="GO" id="GO:0050660">
    <property type="term" value="F:flavin adenine dinucleotide binding"/>
    <property type="evidence" value="ECO:0007669"/>
    <property type="project" value="InterPro"/>
</dbReference>
<dbReference type="Pfam" id="PF00571">
    <property type="entry name" value="CBS"/>
    <property type="match status" value="1"/>
</dbReference>
<dbReference type="InterPro" id="IPR002550">
    <property type="entry name" value="CNNM"/>
</dbReference>
<dbReference type="InterPro" id="IPR044751">
    <property type="entry name" value="Ion_transp-like_CBS"/>
</dbReference>
<feature type="domain" description="CBS" evidence="9">
    <location>
        <begin position="272"/>
        <end position="333"/>
    </location>
</feature>
<sequence>MSQISALVGIIITLLLILFFAGMEAAFLTANRLNIELKKKQGISEGILSSRFADNPTSFIGTSVFGTLLSLVFYGLFFNDFFNHVFWQKTNFHNENLQLLFNTVISTVFIVFFGRFLARLFFNRNDKLFHSLLSFFSIFFNLFNKLIKLFISFSNGILKYLFNIRLKPEKQPFGRMQVEHLFQQAKDAEGISNQDLNTYLFENALTLPNIKIRQCLVPRTEIIGIPIETTISNLQKEFIKNTQSKLIVYEKSIDNILGYVTQQSLFTNPASMREILQTIFTVPESMNIIDLLTRFSKERKSIAWVVDEFGGTAGIITVEDILAELFGATQNDLNKDLLVEQRVAENEFVFSCRLELAYLNEKYDFQFPENRSETLSGYIIKEHKGIPKQKERIFIGDYEFDIISVTDTRIGTVKMRILR</sequence>
<evidence type="ECO:0000259" key="9">
    <source>
        <dbReference type="PROSITE" id="PS51371"/>
    </source>
</evidence>
<keyword evidence="5 7" id="KW-0129">CBS domain</keyword>
<dbReference type="Gene3D" id="3.10.580.10">
    <property type="entry name" value="CBS-domain"/>
    <property type="match status" value="1"/>
</dbReference>
<keyword evidence="11" id="KW-1185">Reference proteome</keyword>
<gene>
    <name evidence="10" type="ORF">D6B99_13515</name>
</gene>
<dbReference type="SMART" id="SM01091">
    <property type="entry name" value="CorC_HlyC"/>
    <property type="match status" value="1"/>
</dbReference>
<dbReference type="EMBL" id="CP032489">
    <property type="protein sequence ID" value="AYD48532.1"/>
    <property type="molecule type" value="Genomic_DNA"/>
</dbReference>
<dbReference type="RefSeq" id="WP_119989376.1">
    <property type="nucleotide sequence ID" value="NZ_CP032489.1"/>
</dbReference>
<feature type="transmembrane region" description="Helical" evidence="8">
    <location>
        <begin position="59"/>
        <end position="77"/>
    </location>
</feature>
<protein>
    <submittedName>
        <fullName evidence="10">DUF21 domain-containing protein</fullName>
    </submittedName>
</protein>